<feature type="signal peptide" evidence="2">
    <location>
        <begin position="1"/>
        <end position="28"/>
    </location>
</feature>
<dbReference type="PROSITE" id="PS51257">
    <property type="entry name" value="PROKAR_LIPOPROTEIN"/>
    <property type="match status" value="1"/>
</dbReference>
<keyword evidence="4" id="KW-1185">Reference proteome</keyword>
<comment type="caution">
    <text evidence="3">The sequence shown here is derived from an EMBL/GenBank/DDBJ whole genome shotgun (WGS) entry which is preliminary data.</text>
</comment>
<feature type="region of interest" description="Disordered" evidence="1">
    <location>
        <begin position="22"/>
        <end position="58"/>
    </location>
</feature>
<keyword evidence="2" id="KW-0732">Signal</keyword>
<proteinExistence type="predicted"/>
<dbReference type="Proteomes" id="UP000629619">
    <property type="component" value="Unassembled WGS sequence"/>
</dbReference>
<feature type="chain" id="PRO_5038999847" evidence="2">
    <location>
        <begin position="29"/>
        <end position="126"/>
    </location>
</feature>
<evidence type="ECO:0000256" key="2">
    <source>
        <dbReference type="SAM" id="SignalP"/>
    </source>
</evidence>
<dbReference type="EMBL" id="BOMW01000026">
    <property type="protein sequence ID" value="GIF05285.1"/>
    <property type="molecule type" value="Genomic_DNA"/>
</dbReference>
<accession>A0A919N6J7</accession>
<dbReference type="AlphaFoldDB" id="A0A919N6J7"/>
<name>A0A919N6J7_9ACTN</name>
<sequence>MRTQHTARMGLLLAALVTGCGASPSASAPPGSPEPLPTVTLTDKPPKEPTDTLPETGWVAGMVTSGGTGPCYGLVADDGKRYALYNTDGISLAQGARVRVKLETTLLKIYCGPGELMAMTAAEPIG</sequence>
<protein>
    <submittedName>
        <fullName evidence="3">Uncharacterized protein</fullName>
    </submittedName>
</protein>
<gene>
    <name evidence="3" type="ORF">Asi03nite_28230</name>
</gene>
<evidence type="ECO:0000256" key="1">
    <source>
        <dbReference type="SAM" id="MobiDB-lite"/>
    </source>
</evidence>
<organism evidence="3 4">
    <name type="scientific">Actinoplanes siamensis</name>
    <dbReference type="NCBI Taxonomy" id="1223317"/>
    <lineage>
        <taxon>Bacteria</taxon>
        <taxon>Bacillati</taxon>
        <taxon>Actinomycetota</taxon>
        <taxon>Actinomycetes</taxon>
        <taxon>Micromonosporales</taxon>
        <taxon>Micromonosporaceae</taxon>
        <taxon>Actinoplanes</taxon>
    </lineage>
</organism>
<evidence type="ECO:0000313" key="4">
    <source>
        <dbReference type="Proteomes" id="UP000629619"/>
    </source>
</evidence>
<reference evidence="3" key="1">
    <citation type="submission" date="2021-01" db="EMBL/GenBank/DDBJ databases">
        <title>Whole genome shotgun sequence of Actinoplanes siamensis NBRC 109076.</title>
        <authorList>
            <person name="Komaki H."/>
            <person name="Tamura T."/>
        </authorList>
    </citation>
    <scope>NUCLEOTIDE SEQUENCE</scope>
    <source>
        <strain evidence="3">NBRC 109076</strain>
    </source>
</reference>
<evidence type="ECO:0000313" key="3">
    <source>
        <dbReference type="EMBL" id="GIF05285.1"/>
    </source>
</evidence>
<dbReference type="RefSeq" id="WP_203679910.1">
    <property type="nucleotide sequence ID" value="NZ_BOMW01000026.1"/>
</dbReference>